<keyword evidence="6" id="KW-1185">Reference proteome</keyword>
<dbReference type="InterPro" id="IPR040577">
    <property type="entry name" value="Gln-synt_C"/>
</dbReference>
<evidence type="ECO:0000259" key="3">
    <source>
        <dbReference type="PROSITE" id="PS51986"/>
    </source>
</evidence>
<dbReference type="SMART" id="SM01230">
    <property type="entry name" value="Gln-synt_C"/>
    <property type="match status" value="1"/>
</dbReference>
<dbReference type="InterPro" id="IPR052725">
    <property type="entry name" value="GS_Type-3"/>
</dbReference>
<dbReference type="SUPFAM" id="SSF55931">
    <property type="entry name" value="Glutamine synthetase/guanido kinase"/>
    <property type="match status" value="1"/>
</dbReference>
<dbReference type="InterPro" id="IPR008146">
    <property type="entry name" value="Gln_synth_cat_dom"/>
</dbReference>
<comment type="caution">
    <text evidence="5">The sequence shown here is derived from an EMBL/GenBank/DDBJ whole genome shotgun (WGS) entry which is preliminary data.</text>
</comment>
<dbReference type="AlphaFoldDB" id="A0A2P6ND34"/>
<evidence type="ECO:0000313" key="6">
    <source>
        <dbReference type="Proteomes" id="UP000241769"/>
    </source>
</evidence>
<dbReference type="STRING" id="1890364.A0A2P6ND34"/>
<accession>A0A2P6ND34</accession>
<feature type="domain" description="GS catalytic" evidence="4">
    <location>
        <begin position="186"/>
        <end position="623"/>
    </location>
</feature>
<name>A0A2P6ND34_9EUKA</name>
<dbReference type="InterPro" id="IPR027303">
    <property type="entry name" value="Gln_synth_gly_rich_site"/>
</dbReference>
<dbReference type="GO" id="GO:0006542">
    <property type="term" value="P:glutamine biosynthetic process"/>
    <property type="evidence" value="ECO:0007669"/>
    <property type="project" value="InterPro"/>
</dbReference>
<dbReference type="Pfam" id="PF18318">
    <property type="entry name" value="Gln-synt_C-ter"/>
    <property type="match status" value="1"/>
</dbReference>
<dbReference type="Pfam" id="PF12437">
    <property type="entry name" value="GSIII_N"/>
    <property type="match status" value="1"/>
</dbReference>
<evidence type="ECO:0000259" key="4">
    <source>
        <dbReference type="PROSITE" id="PS51987"/>
    </source>
</evidence>
<protein>
    <submittedName>
        <fullName evidence="5">Glutamate-ammonia ligase</fullName>
    </submittedName>
</protein>
<dbReference type="Proteomes" id="UP000241769">
    <property type="component" value="Unassembled WGS sequence"/>
</dbReference>
<reference evidence="5 6" key="1">
    <citation type="journal article" date="2018" name="Genome Biol. Evol.">
        <title>Multiple Roots of Fruiting Body Formation in Amoebozoa.</title>
        <authorList>
            <person name="Hillmann F."/>
            <person name="Forbes G."/>
            <person name="Novohradska S."/>
            <person name="Ferling I."/>
            <person name="Riege K."/>
            <person name="Groth M."/>
            <person name="Westermann M."/>
            <person name="Marz M."/>
            <person name="Spaller T."/>
            <person name="Winckler T."/>
            <person name="Schaap P."/>
            <person name="Glockner G."/>
        </authorList>
    </citation>
    <scope>NUCLEOTIDE SEQUENCE [LARGE SCALE GENOMIC DNA]</scope>
    <source>
        <strain evidence="5 6">Jena</strain>
    </source>
</reference>
<evidence type="ECO:0000256" key="1">
    <source>
        <dbReference type="PROSITE-ProRule" id="PRU01330"/>
    </source>
</evidence>
<dbReference type="Gene3D" id="1.20.120.1560">
    <property type="match status" value="1"/>
</dbReference>
<dbReference type="Pfam" id="PF00120">
    <property type="entry name" value="Gln-synt_C"/>
    <property type="match status" value="1"/>
</dbReference>
<dbReference type="OrthoDB" id="415358at2759"/>
<dbReference type="InterPro" id="IPR008147">
    <property type="entry name" value="Gln_synt_N"/>
</dbReference>
<dbReference type="PROSITE" id="PS51986">
    <property type="entry name" value="GS_BETA_GRASP"/>
    <property type="match status" value="1"/>
</dbReference>
<dbReference type="InParanoid" id="A0A2P6ND34"/>
<dbReference type="InterPro" id="IPR022147">
    <property type="entry name" value="GSIII_N"/>
</dbReference>
<dbReference type="InterPro" id="IPR014746">
    <property type="entry name" value="Gln_synth/guanido_kin_cat_dom"/>
</dbReference>
<evidence type="ECO:0000313" key="5">
    <source>
        <dbReference type="EMBL" id="PRP81861.1"/>
    </source>
</evidence>
<dbReference type="EMBL" id="MDYQ01000115">
    <property type="protein sequence ID" value="PRP81861.1"/>
    <property type="molecule type" value="Genomic_DNA"/>
</dbReference>
<dbReference type="PROSITE" id="PS00181">
    <property type="entry name" value="GLNA_ATP"/>
    <property type="match status" value="1"/>
</dbReference>
<feature type="domain" description="GS beta-grasp" evidence="3">
    <location>
        <begin position="85"/>
        <end position="181"/>
    </location>
</feature>
<keyword evidence="5" id="KW-0436">Ligase</keyword>
<organism evidence="5 6">
    <name type="scientific">Planoprotostelium fungivorum</name>
    <dbReference type="NCBI Taxonomy" id="1890364"/>
    <lineage>
        <taxon>Eukaryota</taxon>
        <taxon>Amoebozoa</taxon>
        <taxon>Evosea</taxon>
        <taxon>Variosea</taxon>
        <taxon>Cavosteliida</taxon>
        <taxon>Cavosteliaceae</taxon>
        <taxon>Planoprotostelium</taxon>
    </lineage>
</organism>
<evidence type="ECO:0000256" key="2">
    <source>
        <dbReference type="RuleBase" id="RU000384"/>
    </source>
</evidence>
<comment type="similarity">
    <text evidence="1 2">Belongs to the glutamine synthetase family.</text>
</comment>
<proteinExistence type="inferred from homology"/>
<dbReference type="GO" id="GO:0004356">
    <property type="term" value="F:glutamine synthetase activity"/>
    <property type="evidence" value="ECO:0007669"/>
    <property type="project" value="InterPro"/>
</dbReference>
<dbReference type="PROSITE" id="PS51987">
    <property type="entry name" value="GS_CATALYTIC"/>
    <property type="match status" value="1"/>
</dbReference>
<dbReference type="PANTHER" id="PTHR42974:SF1">
    <property type="entry name" value="TYPE-3 GLUTAMINE SYNTHETASE"/>
    <property type="match status" value="1"/>
</dbReference>
<dbReference type="FunCoup" id="A0A2P6ND34">
    <property type="interactions" value="63"/>
</dbReference>
<dbReference type="Gene3D" id="3.30.590.10">
    <property type="entry name" value="Glutamine synthetase/guanido kinase, catalytic domain"/>
    <property type="match status" value="1"/>
</dbReference>
<dbReference type="PANTHER" id="PTHR42974">
    <property type="entry name" value="GLUTAMINE SYNTHETASE"/>
    <property type="match status" value="1"/>
</dbReference>
<sequence length="726" mass="81156">MFYSRIKALEGINGKEAVQIDYHGQSPADVFDADVFGDKELRERLPPSTYKTFKDIVRDGGHLEPTIADQVASAMKDWAISRGATHFTHWFQPLTNLTAEKHDSFIQVQGESYDRKLVLNFSGKQLIKGEPDASSFPNGGIRSTSEARGYTAWDMTSPSFITHGKSGSTLCIPTAFASWTGEALDTKTPLLRSNEAVSKAAVRLLRLLGVDDVTHVHSNLGVEQEFFVIDRSFYNARPDLRFAGRSVLGAQPAKGQQMEDHYFGKLEPRILSFMQDAEWRLWRLGVPSTTRHNEVAPSQYELAPIYEGVSVACDHNMLMMEVLKETARDHDFAALFHEKPFAGVNGSGKHNNWSLGTNTGINLMEPGDNPQQNLIFLTFTAAVVRTVSLHGDLLRASIATPGNEHRLGANEAPPAIISVFMGAHLEEIIENLVKENGKNWTETKPHMCLGVSALPKLPRDASDRNRTSPFAFTGNKFEFRAVGSSQTCARPITYLNAAMADSIHHIADRVDQVRKEDPKLDRQAAVWKVTIETFREHKRAIFGGNGYSQEWREEAEKRGLWHLRTLPEALQQLTSEKNAKLFAASEIFNSAELAAQQATLYEYYSKSIQIESDVLYDMVSSAVLPTALEFRSNIVKNIDGHSKTQSGYASKVSDLVTNLLVALEEQEKVNEEAKRLHGNEHEQAVFFRSSVCDAMEATRSASDALERVIDDKLWPYPKYSEMLFLK</sequence>
<gene>
    <name evidence="5" type="ORF">PROFUN_08725</name>
</gene>